<reference evidence="1 2" key="1">
    <citation type="journal article" date="2021" name="Plant Biotechnol. J.">
        <title>Multi-omics assisted identification of the key and species-specific regulatory components of drought-tolerant mechanisms in Gossypium stocksii.</title>
        <authorList>
            <person name="Yu D."/>
            <person name="Ke L."/>
            <person name="Zhang D."/>
            <person name="Wu Y."/>
            <person name="Sun Y."/>
            <person name="Mei J."/>
            <person name="Sun J."/>
            <person name="Sun Y."/>
        </authorList>
    </citation>
    <scope>NUCLEOTIDE SEQUENCE [LARGE SCALE GENOMIC DNA]</scope>
    <source>
        <strain evidence="2">cv. E1</strain>
        <tissue evidence="1">Leaf</tissue>
    </source>
</reference>
<accession>A0A9D3VDK6</accession>
<organism evidence="1 2">
    <name type="scientific">Gossypium stocksii</name>
    <dbReference type="NCBI Taxonomy" id="47602"/>
    <lineage>
        <taxon>Eukaryota</taxon>
        <taxon>Viridiplantae</taxon>
        <taxon>Streptophyta</taxon>
        <taxon>Embryophyta</taxon>
        <taxon>Tracheophyta</taxon>
        <taxon>Spermatophyta</taxon>
        <taxon>Magnoliopsida</taxon>
        <taxon>eudicotyledons</taxon>
        <taxon>Gunneridae</taxon>
        <taxon>Pentapetalae</taxon>
        <taxon>rosids</taxon>
        <taxon>malvids</taxon>
        <taxon>Malvales</taxon>
        <taxon>Malvaceae</taxon>
        <taxon>Malvoideae</taxon>
        <taxon>Gossypium</taxon>
    </lineage>
</organism>
<protein>
    <recommendedName>
        <fullName evidence="3">Reverse transcriptase domain-containing protein</fullName>
    </recommendedName>
</protein>
<evidence type="ECO:0000313" key="2">
    <source>
        <dbReference type="Proteomes" id="UP000828251"/>
    </source>
</evidence>
<dbReference type="Proteomes" id="UP000828251">
    <property type="component" value="Unassembled WGS sequence"/>
</dbReference>
<keyword evidence="2" id="KW-1185">Reference proteome</keyword>
<dbReference type="AlphaFoldDB" id="A0A9D3VDK6"/>
<gene>
    <name evidence="1" type="ORF">J1N35_020879</name>
</gene>
<evidence type="ECO:0008006" key="3">
    <source>
        <dbReference type="Google" id="ProtNLM"/>
    </source>
</evidence>
<dbReference type="PANTHER" id="PTHR33116">
    <property type="entry name" value="REVERSE TRANSCRIPTASE ZINC-BINDING DOMAIN-CONTAINING PROTEIN-RELATED-RELATED"/>
    <property type="match status" value="1"/>
</dbReference>
<sequence>MGKRYPHFGNFVDSTDLHDLGSKEPPFTWHRGSLFEHLDRALVVFPSLSLLILVFLEKAVSNEEIKEAMFDMAPLKAPGSDGFHTLFFQKQWDTIGEAVCDWFKYIFPKIIAQEQAGFIAGRNINDNFILAQENGVPLPKFRPVRGIRQGCPLSLYLFVLCIEWLGHSIQSAISKDAMVNLISSTFGFQRVHNLGHYLGAPLLHKRVTSSTLQFVVEKVYGKLHNWKARKLSSGGRITLAQSVLLAIPSYFMQILMIPRKTRDEIKKLIKQFI</sequence>
<name>A0A9D3VDK6_9ROSI</name>
<proteinExistence type="predicted"/>
<dbReference type="PANTHER" id="PTHR33116:SF75">
    <property type="entry name" value="RIBONUCLEASE H PROTEIN"/>
    <property type="match status" value="1"/>
</dbReference>
<dbReference type="OrthoDB" id="1306211at2759"/>
<dbReference type="EMBL" id="JAIQCV010000007">
    <property type="protein sequence ID" value="KAH1081118.1"/>
    <property type="molecule type" value="Genomic_DNA"/>
</dbReference>
<comment type="caution">
    <text evidence="1">The sequence shown here is derived from an EMBL/GenBank/DDBJ whole genome shotgun (WGS) entry which is preliminary data.</text>
</comment>
<evidence type="ECO:0000313" key="1">
    <source>
        <dbReference type="EMBL" id="KAH1081118.1"/>
    </source>
</evidence>